<dbReference type="AlphaFoldDB" id="A0A812ME66"/>
<dbReference type="Gene3D" id="1.20.1600.10">
    <property type="entry name" value="Outer membrane efflux proteins (OEP)"/>
    <property type="match status" value="1"/>
</dbReference>
<keyword evidence="8" id="KW-0732">Signal</keyword>
<gene>
    <name evidence="9" type="primary">tolC</name>
    <name evidence="9" type="ORF">SNEC2469_LOCUS6058</name>
</gene>
<dbReference type="GO" id="GO:0015562">
    <property type="term" value="F:efflux transmembrane transporter activity"/>
    <property type="evidence" value="ECO:0007669"/>
    <property type="project" value="InterPro"/>
</dbReference>
<evidence type="ECO:0000256" key="6">
    <source>
        <dbReference type="ARBA" id="ARBA00023237"/>
    </source>
</evidence>
<evidence type="ECO:0000313" key="10">
    <source>
        <dbReference type="Proteomes" id="UP000601435"/>
    </source>
</evidence>
<dbReference type="InterPro" id="IPR003423">
    <property type="entry name" value="OMP_efflux"/>
</dbReference>
<dbReference type="InterPro" id="IPR051906">
    <property type="entry name" value="TolC-like"/>
</dbReference>
<keyword evidence="10" id="KW-1185">Reference proteome</keyword>
<dbReference type="GO" id="GO:1990281">
    <property type="term" value="C:efflux pump complex"/>
    <property type="evidence" value="ECO:0007669"/>
    <property type="project" value="TreeGrafter"/>
</dbReference>
<feature type="chain" id="PRO_5033008494" evidence="8">
    <location>
        <begin position="24"/>
        <end position="568"/>
    </location>
</feature>
<evidence type="ECO:0000256" key="8">
    <source>
        <dbReference type="SAM" id="SignalP"/>
    </source>
</evidence>
<keyword evidence="6" id="KW-0998">Cell outer membrane</keyword>
<evidence type="ECO:0000256" key="7">
    <source>
        <dbReference type="SAM" id="MobiDB-lite"/>
    </source>
</evidence>
<dbReference type="GO" id="GO:0015288">
    <property type="term" value="F:porin activity"/>
    <property type="evidence" value="ECO:0007669"/>
    <property type="project" value="TreeGrafter"/>
</dbReference>
<reference evidence="9" key="1">
    <citation type="submission" date="2021-02" db="EMBL/GenBank/DDBJ databases">
        <authorList>
            <person name="Dougan E. K."/>
            <person name="Rhodes N."/>
            <person name="Thang M."/>
            <person name="Chan C."/>
        </authorList>
    </citation>
    <scope>NUCLEOTIDE SEQUENCE</scope>
</reference>
<evidence type="ECO:0000256" key="2">
    <source>
        <dbReference type="ARBA" id="ARBA00022448"/>
    </source>
</evidence>
<protein>
    <submittedName>
        <fullName evidence="9">TolC protein</fullName>
    </submittedName>
</protein>
<evidence type="ECO:0000313" key="9">
    <source>
        <dbReference type="EMBL" id="CAE7262729.1"/>
    </source>
</evidence>
<evidence type="ECO:0000256" key="5">
    <source>
        <dbReference type="ARBA" id="ARBA00023136"/>
    </source>
</evidence>
<feature type="compositionally biased region" description="Basic and acidic residues" evidence="7">
    <location>
        <begin position="545"/>
        <end position="568"/>
    </location>
</feature>
<keyword evidence="3" id="KW-1134">Transmembrane beta strand</keyword>
<proteinExistence type="predicted"/>
<comment type="caution">
    <text evidence="9">The sequence shown here is derived from an EMBL/GenBank/DDBJ whole genome shotgun (WGS) entry which is preliminary data.</text>
</comment>
<evidence type="ECO:0000256" key="1">
    <source>
        <dbReference type="ARBA" id="ARBA00004442"/>
    </source>
</evidence>
<dbReference type="Proteomes" id="UP000601435">
    <property type="component" value="Unassembled WGS sequence"/>
</dbReference>
<accession>A0A812ME66</accession>
<feature type="signal peptide" evidence="8">
    <location>
        <begin position="1"/>
        <end position="23"/>
    </location>
</feature>
<evidence type="ECO:0000256" key="4">
    <source>
        <dbReference type="ARBA" id="ARBA00022692"/>
    </source>
</evidence>
<comment type="subcellular location">
    <subcellularLocation>
        <location evidence="1">Cell outer membrane</location>
    </subcellularLocation>
</comment>
<dbReference type="EMBL" id="CAJNJA010010808">
    <property type="protein sequence ID" value="CAE7262729.1"/>
    <property type="molecule type" value="Genomic_DNA"/>
</dbReference>
<feature type="region of interest" description="Disordered" evidence="7">
    <location>
        <begin position="544"/>
        <end position="568"/>
    </location>
</feature>
<keyword evidence="2" id="KW-0813">Transport</keyword>
<keyword evidence="4" id="KW-0812">Transmembrane</keyword>
<keyword evidence="5" id="KW-0472">Membrane</keyword>
<dbReference type="PANTHER" id="PTHR30026">
    <property type="entry name" value="OUTER MEMBRANE PROTEIN TOLC"/>
    <property type="match status" value="1"/>
</dbReference>
<evidence type="ECO:0000256" key="3">
    <source>
        <dbReference type="ARBA" id="ARBA00022452"/>
    </source>
</evidence>
<dbReference type="PROSITE" id="PS51257">
    <property type="entry name" value="PROKAR_LIPOPROTEIN"/>
    <property type="match status" value="1"/>
</dbReference>
<dbReference type="SUPFAM" id="SSF56954">
    <property type="entry name" value="Outer membrane efflux proteins (OEP)"/>
    <property type="match status" value="1"/>
</dbReference>
<name>A0A812ME66_9DINO</name>
<organism evidence="9 10">
    <name type="scientific">Symbiodinium necroappetens</name>
    <dbReference type="NCBI Taxonomy" id="1628268"/>
    <lineage>
        <taxon>Eukaryota</taxon>
        <taxon>Sar</taxon>
        <taxon>Alveolata</taxon>
        <taxon>Dinophyceae</taxon>
        <taxon>Suessiales</taxon>
        <taxon>Symbiodiniaceae</taxon>
        <taxon>Symbiodinium</taxon>
    </lineage>
</organism>
<dbReference type="Pfam" id="PF02321">
    <property type="entry name" value="OEP"/>
    <property type="match status" value="2"/>
</dbReference>
<sequence>MRSTHAARTAALATLTALAGCAASPFATTEADRGVRVDRQRLESIERFDIDQYATMYDTTSSDELAEPVNPFLALEEIPVSLEQARAWTLGNNLDLQVTLVDPVIANTRVEEEEAAWEWTFLAGGRFTNTDQPTATTLSGNQVEFQGADLGLRIPLRTGGVVDVSIPFSRTETDNIFTNPTSTETDVSVSIVQPLLRNAGRRTNTHALRIQSLEAQITEAFTKLEVIRQLAEADRAYWTVYATQEALRVAYEQYQLAVTQLDVAKRRFNARVVPEVEVVRAEEGVAQRIFAIINAQNSYQAAQRNIKRIMNVDGLEMDSDTLIVLASDPDPVRYNIEADHMIDAALAQRMELLELELRLAQDYSTIEFQKNQALPLATLDYTYRSNGLGTGYTGALDLASRFEFEDHSVGFNVEVPIGNEAAEARVHRAILSRLQRLATKDAREQAITREVLDTLDAMETTWQRIVAAQRTVVLSQRVLQGEQNQFEAGTRTSTEVLDAATRLAEAQIAEIRALVDYQISQVDLAFATGTLLGASRVRWQPVDPRGPEDFYGDHTFDENSPKSDHGWD</sequence>
<dbReference type="PANTHER" id="PTHR30026:SF23">
    <property type="entry name" value="TO APRF-PUTATIVE OUTER MEMBRANE EFFLUX PROTEIN OR SECRETED ALKALINE PHOSPHATASE-RELATED"/>
    <property type="match status" value="1"/>
</dbReference>